<dbReference type="InterPro" id="IPR036047">
    <property type="entry name" value="F-box-like_dom_sf"/>
</dbReference>
<gene>
    <name evidence="2" type="ORF">ONZ51_g12964</name>
</gene>
<evidence type="ECO:0000313" key="3">
    <source>
        <dbReference type="Proteomes" id="UP001215151"/>
    </source>
</evidence>
<dbReference type="CDD" id="cd09917">
    <property type="entry name" value="F-box_SF"/>
    <property type="match status" value="1"/>
</dbReference>
<dbReference type="AlphaFoldDB" id="A0AAD7X482"/>
<reference evidence="2" key="1">
    <citation type="submission" date="2022-11" db="EMBL/GenBank/DDBJ databases">
        <title>Genome Sequence of Cubamyces cubensis.</title>
        <authorList>
            <person name="Buettner E."/>
        </authorList>
    </citation>
    <scope>NUCLEOTIDE SEQUENCE</scope>
    <source>
        <strain evidence="2">MPL-01</strain>
    </source>
</reference>
<sequence length="447" mass="49668">MPLPLPIEIIEHILSFLDGDVKTVTVCSLVCRALLPACRALLWHNITIHDKRDDPEDTHSEELEMLSDVLAFNTDIYPYVHSFTLQYNLSFSKYEAGLIISVGYIVHCCEIFPSLRSLTLGGLVQTPFSSFMSLIDLIPTLEEFHLRDITPIFPRDSWPTDQIPVSYGLPSAQQLTGASSTRRNAGGGMTLQPHLRSFSIINSQSIKACSASELPELVSSLERSKYSSTLQSLELRVGAQCGSSAIGWGPDTSFHSKPHLRVPSFAPQLSHFGIVFNHYVRSDGYIDAPNTREYMQYIFSDLAQCSVLRSLCLQTSCSTAWGWADHDGLHRPPQREKPKLPPIFLNELSRFLGAPGSPSLPALEQLSLVFLVPLAWLWDSGSAFSRLADVCLETDESGRRRYPRLAHLGVHAMLAEHAQFVQVRDDIVLPMLASFVEGGMTVEVTVI</sequence>
<dbReference type="SUPFAM" id="SSF81383">
    <property type="entry name" value="F-box domain"/>
    <property type="match status" value="1"/>
</dbReference>
<keyword evidence="3" id="KW-1185">Reference proteome</keyword>
<proteinExistence type="predicted"/>
<comment type="caution">
    <text evidence="2">The sequence shown here is derived from an EMBL/GenBank/DDBJ whole genome shotgun (WGS) entry which is preliminary data.</text>
</comment>
<organism evidence="2 3">
    <name type="scientific">Trametes cubensis</name>
    <dbReference type="NCBI Taxonomy" id="1111947"/>
    <lineage>
        <taxon>Eukaryota</taxon>
        <taxon>Fungi</taxon>
        <taxon>Dikarya</taxon>
        <taxon>Basidiomycota</taxon>
        <taxon>Agaricomycotina</taxon>
        <taxon>Agaricomycetes</taxon>
        <taxon>Polyporales</taxon>
        <taxon>Polyporaceae</taxon>
        <taxon>Trametes</taxon>
    </lineage>
</organism>
<evidence type="ECO:0000259" key="1">
    <source>
        <dbReference type="Pfam" id="PF12937"/>
    </source>
</evidence>
<evidence type="ECO:0000313" key="2">
    <source>
        <dbReference type="EMBL" id="KAJ8454549.1"/>
    </source>
</evidence>
<dbReference type="EMBL" id="JAPEVG010000944">
    <property type="protein sequence ID" value="KAJ8454549.1"/>
    <property type="molecule type" value="Genomic_DNA"/>
</dbReference>
<name>A0AAD7X482_9APHY</name>
<dbReference type="Proteomes" id="UP001215151">
    <property type="component" value="Unassembled WGS sequence"/>
</dbReference>
<protein>
    <recommendedName>
        <fullName evidence="1">F-box domain-containing protein</fullName>
    </recommendedName>
</protein>
<feature type="domain" description="F-box" evidence="1">
    <location>
        <begin position="5"/>
        <end position="48"/>
    </location>
</feature>
<accession>A0AAD7X482</accession>
<dbReference type="Pfam" id="PF12937">
    <property type="entry name" value="F-box-like"/>
    <property type="match status" value="1"/>
</dbReference>
<dbReference type="InterPro" id="IPR001810">
    <property type="entry name" value="F-box_dom"/>
</dbReference>